<dbReference type="GO" id="GO:0005886">
    <property type="term" value="C:plasma membrane"/>
    <property type="evidence" value="ECO:0007669"/>
    <property type="project" value="UniProtKB-SubCell"/>
</dbReference>
<dbReference type="PANTHER" id="PTHR30558:SF3">
    <property type="entry name" value="BIOPOLYMER TRANSPORT PROTEIN EXBD-RELATED"/>
    <property type="match status" value="1"/>
</dbReference>
<accession>A0A5C1AF81</accession>
<dbReference type="Gene3D" id="3.30.420.270">
    <property type="match status" value="1"/>
</dbReference>
<comment type="similarity">
    <text evidence="2 7">Belongs to the ExbD/TolR family.</text>
</comment>
<keyword evidence="9" id="KW-1185">Reference proteome</keyword>
<evidence type="ECO:0000256" key="3">
    <source>
        <dbReference type="ARBA" id="ARBA00022475"/>
    </source>
</evidence>
<dbReference type="Proteomes" id="UP000324974">
    <property type="component" value="Chromosome"/>
</dbReference>
<dbReference type="EMBL" id="CP042425">
    <property type="protein sequence ID" value="QEL16883.1"/>
    <property type="molecule type" value="Genomic_DNA"/>
</dbReference>
<keyword evidence="7" id="KW-0653">Protein transport</keyword>
<dbReference type="Pfam" id="PF02472">
    <property type="entry name" value="ExbD"/>
    <property type="match status" value="1"/>
</dbReference>
<dbReference type="OrthoDB" id="284492at2"/>
<dbReference type="GO" id="GO:0015031">
    <property type="term" value="P:protein transport"/>
    <property type="evidence" value="ECO:0007669"/>
    <property type="project" value="UniProtKB-KW"/>
</dbReference>
<evidence type="ECO:0000313" key="9">
    <source>
        <dbReference type="Proteomes" id="UP000324974"/>
    </source>
</evidence>
<comment type="subcellular location">
    <subcellularLocation>
        <location evidence="1">Cell membrane</location>
        <topology evidence="1">Single-pass membrane protein</topology>
    </subcellularLocation>
    <subcellularLocation>
        <location evidence="7">Cell membrane</location>
        <topology evidence="7">Single-pass type II membrane protein</topology>
    </subcellularLocation>
</comment>
<keyword evidence="6" id="KW-0472">Membrane</keyword>
<keyword evidence="7" id="KW-0813">Transport</keyword>
<organism evidence="8 9">
    <name type="scientific">Limnoglobus roseus</name>
    <dbReference type="NCBI Taxonomy" id="2598579"/>
    <lineage>
        <taxon>Bacteria</taxon>
        <taxon>Pseudomonadati</taxon>
        <taxon>Planctomycetota</taxon>
        <taxon>Planctomycetia</taxon>
        <taxon>Gemmatales</taxon>
        <taxon>Gemmataceae</taxon>
        <taxon>Limnoglobus</taxon>
    </lineage>
</organism>
<evidence type="ECO:0000313" key="8">
    <source>
        <dbReference type="EMBL" id="QEL16883.1"/>
    </source>
</evidence>
<protein>
    <submittedName>
        <fullName evidence="8">Biopolymer transporter ExbD</fullName>
    </submittedName>
</protein>
<dbReference type="AlphaFoldDB" id="A0A5C1AF81"/>
<sequence length="157" mass="17460">MSHGSVEKCEPNMTPMLDLVLQLVMFFMLCANFIAEDVNATIKLPTALQARPLDKAEDRVIFLNVDKEGKVLPNTRGITVPLTNRIMVANYMKDQAAFDDGLKKRAAEKGKPEPPPSLVVLRAHEDCKYEKIANIMLGCQEAGFPRIQFRAIVGTSK</sequence>
<reference evidence="9" key="1">
    <citation type="submission" date="2019-08" db="EMBL/GenBank/DDBJ databases">
        <title>Limnoglobus roseus gen. nov., sp. nov., a novel freshwater planctomycete with a giant genome from the family Gemmataceae.</title>
        <authorList>
            <person name="Kulichevskaya I.S."/>
            <person name="Naumoff D.G."/>
            <person name="Miroshnikov K."/>
            <person name="Ivanova A."/>
            <person name="Philippov D.A."/>
            <person name="Hakobyan A."/>
            <person name="Rijpstra I.C."/>
            <person name="Sinninghe Damste J.S."/>
            <person name="Liesack W."/>
            <person name="Dedysh S.N."/>
        </authorList>
    </citation>
    <scope>NUCLEOTIDE SEQUENCE [LARGE SCALE GENOMIC DNA]</scope>
    <source>
        <strain evidence="9">PX52</strain>
    </source>
</reference>
<proteinExistence type="inferred from homology"/>
<name>A0A5C1AF81_9BACT</name>
<evidence type="ECO:0000256" key="4">
    <source>
        <dbReference type="ARBA" id="ARBA00022692"/>
    </source>
</evidence>
<keyword evidence="4 7" id="KW-0812">Transmembrane</keyword>
<evidence type="ECO:0000256" key="5">
    <source>
        <dbReference type="ARBA" id="ARBA00022989"/>
    </source>
</evidence>
<evidence type="ECO:0000256" key="7">
    <source>
        <dbReference type="RuleBase" id="RU003879"/>
    </source>
</evidence>
<evidence type="ECO:0000256" key="2">
    <source>
        <dbReference type="ARBA" id="ARBA00005811"/>
    </source>
</evidence>
<dbReference type="KEGG" id="lrs:PX52LOC_03858"/>
<gene>
    <name evidence="8" type="ORF">PX52LOC_03858</name>
</gene>
<dbReference type="InterPro" id="IPR003400">
    <property type="entry name" value="ExbD"/>
</dbReference>
<dbReference type="RefSeq" id="WP_149111554.1">
    <property type="nucleotide sequence ID" value="NZ_CP042425.1"/>
</dbReference>
<dbReference type="PANTHER" id="PTHR30558">
    <property type="entry name" value="EXBD MEMBRANE COMPONENT OF PMF-DRIVEN MACROMOLECULE IMPORT SYSTEM"/>
    <property type="match status" value="1"/>
</dbReference>
<dbReference type="GO" id="GO:0022857">
    <property type="term" value="F:transmembrane transporter activity"/>
    <property type="evidence" value="ECO:0007669"/>
    <property type="project" value="InterPro"/>
</dbReference>
<keyword evidence="5" id="KW-1133">Transmembrane helix</keyword>
<keyword evidence="3" id="KW-1003">Cell membrane</keyword>
<evidence type="ECO:0000256" key="6">
    <source>
        <dbReference type="ARBA" id="ARBA00023136"/>
    </source>
</evidence>
<evidence type="ECO:0000256" key="1">
    <source>
        <dbReference type="ARBA" id="ARBA00004162"/>
    </source>
</evidence>